<keyword evidence="9" id="KW-1185">Reference proteome</keyword>
<dbReference type="KEGG" id="cmic:caldi_10830"/>
<keyword evidence="5 7" id="KW-0472">Membrane</keyword>
<name>A0AA35CKB5_9FIRM</name>
<evidence type="ECO:0000256" key="7">
    <source>
        <dbReference type="SAM" id="Phobius"/>
    </source>
</evidence>
<dbReference type="InterPro" id="IPR002293">
    <property type="entry name" value="AA/rel_permease1"/>
</dbReference>
<protein>
    <submittedName>
        <fullName evidence="8">Amino acid permease</fullName>
    </submittedName>
</protein>
<feature type="transmembrane region" description="Helical" evidence="7">
    <location>
        <begin position="92"/>
        <end position="109"/>
    </location>
</feature>
<dbReference type="GO" id="GO:0016020">
    <property type="term" value="C:membrane"/>
    <property type="evidence" value="ECO:0007669"/>
    <property type="project" value="UniProtKB-SubCell"/>
</dbReference>
<evidence type="ECO:0000256" key="5">
    <source>
        <dbReference type="ARBA" id="ARBA00023136"/>
    </source>
</evidence>
<dbReference type="Pfam" id="PF13520">
    <property type="entry name" value="AA_permease_2"/>
    <property type="match status" value="1"/>
</dbReference>
<feature type="transmembrane region" description="Helical" evidence="7">
    <location>
        <begin position="61"/>
        <end position="80"/>
    </location>
</feature>
<feature type="transmembrane region" description="Helical" evidence="7">
    <location>
        <begin position="254"/>
        <end position="278"/>
    </location>
</feature>
<reference evidence="8" key="1">
    <citation type="submission" date="2022-03" db="EMBL/GenBank/DDBJ databases">
        <title>Complete genome sequence of Caldinitratiruptor microaerophilus.</title>
        <authorList>
            <person name="Mukaiyama R."/>
            <person name="Nishiyama T."/>
            <person name="Ueda K."/>
        </authorList>
    </citation>
    <scope>NUCLEOTIDE SEQUENCE</scope>
    <source>
        <strain evidence="8">JCM 16183</strain>
    </source>
</reference>
<dbReference type="PANTHER" id="PTHR43243:SF4">
    <property type="entry name" value="CATIONIC AMINO ACID TRANSPORTER 4"/>
    <property type="match status" value="1"/>
</dbReference>
<proteinExistence type="predicted"/>
<dbReference type="PIRSF" id="PIRSF006060">
    <property type="entry name" value="AA_transporter"/>
    <property type="match status" value="1"/>
</dbReference>
<feature type="transmembrane region" description="Helical" evidence="7">
    <location>
        <begin position="32"/>
        <end position="54"/>
    </location>
</feature>
<evidence type="ECO:0000313" key="8">
    <source>
        <dbReference type="EMBL" id="BDG59993.1"/>
    </source>
</evidence>
<keyword evidence="3 7" id="KW-0812">Transmembrane</keyword>
<feature type="compositionally biased region" description="Low complexity" evidence="6">
    <location>
        <begin position="500"/>
        <end position="512"/>
    </location>
</feature>
<feature type="transmembrane region" description="Helical" evidence="7">
    <location>
        <begin position="407"/>
        <end position="426"/>
    </location>
</feature>
<feature type="transmembrane region" description="Helical" evidence="7">
    <location>
        <begin position="375"/>
        <end position="395"/>
    </location>
</feature>
<feature type="transmembrane region" description="Helical" evidence="7">
    <location>
        <begin position="116"/>
        <end position="132"/>
    </location>
</feature>
<evidence type="ECO:0000256" key="6">
    <source>
        <dbReference type="SAM" id="MobiDB-lite"/>
    </source>
</evidence>
<dbReference type="PANTHER" id="PTHR43243">
    <property type="entry name" value="INNER MEMBRANE TRANSPORTER YGJI-RELATED"/>
    <property type="match status" value="1"/>
</dbReference>
<dbReference type="EMBL" id="AP025628">
    <property type="protein sequence ID" value="BDG59993.1"/>
    <property type="molecule type" value="Genomic_DNA"/>
</dbReference>
<gene>
    <name evidence="8" type="ORF">caldi_10830</name>
</gene>
<feature type="transmembrane region" description="Helical" evidence="7">
    <location>
        <begin position="185"/>
        <end position="202"/>
    </location>
</feature>
<dbReference type="RefSeq" id="WP_264844067.1">
    <property type="nucleotide sequence ID" value="NZ_AP025628.1"/>
</dbReference>
<feature type="transmembrane region" description="Helical" evidence="7">
    <location>
        <begin position="214"/>
        <end position="233"/>
    </location>
</feature>
<evidence type="ECO:0000256" key="1">
    <source>
        <dbReference type="ARBA" id="ARBA00004141"/>
    </source>
</evidence>
<evidence type="ECO:0000313" key="9">
    <source>
        <dbReference type="Proteomes" id="UP001163687"/>
    </source>
</evidence>
<feature type="transmembrane region" description="Helical" evidence="7">
    <location>
        <begin position="432"/>
        <end position="450"/>
    </location>
</feature>
<keyword evidence="4 7" id="KW-1133">Transmembrane helix</keyword>
<feature type="transmembrane region" description="Helical" evidence="7">
    <location>
        <begin position="350"/>
        <end position="369"/>
    </location>
</feature>
<dbReference type="AlphaFoldDB" id="A0AA35CKB5"/>
<feature type="compositionally biased region" description="Pro residues" evidence="6">
    <location>
        <begin position="485"/>
        <end position="499"/>
    </location>
</feature>
<evidence type="ECO:0000256" key="4">
    <source>
        <dbReference type="ARBA" id="ARBA00022989"/>
    </source>
</evidence>
<dbReference type="GO" id="GO:0015171">
    <property type="term" value="F:amino acid transmembrane transporter activity"/>
    <property type="evidence" value="ECO:0007669"/>
    <property type="project" value="TreeGrafter"/>
</dbReference>
<feature type="transmembrane region" description="Helical" evidence="7">
    <location>
        <begin position="152"/>
        <end position="173"/>
    </location>
</feature>
<dbReference type="Proteomes" id="UP001163687">
    <property type="component" value="Chromosome"/>
</dbReference>
<evidence type="ECO:0000256" key="3">
    <source>
        <dbReference type="ARBA" id="ARBA00022692"/>
    </source>
</evidence>
<feature type="region of interest" description="Disordered" evidence="6">
    <location>
        <begin position="461"/>
        <end position="525"/>
    </location>
</feature>
<keyword evidence="2" id="KW-0813">Transport</keyword>
<feature type="transmembrane region" description="Helical" evidence="7">
    <location>
        <begin position="298"/>
        <end position="321"/>
    </location>
</feature>
<evidence type="ECO:0000256" key="2">
    <source>
        <dbReference type="ARBA" id="ARBA00022448"/>
    </source>
</evidence>
<organism evidence="8 9">
    <name type="scientific">Caldinitratiruptor microaerophilus</name>
    <dbReference type="NCBI Taxonomy" id="671077"/>
    <lineage>
        <taxon>Bacteria</taxon>
        <taxon>Bacillati</taxon>
        <taxon>Bacillota</taxon>
        <taxon>Clostridia</taxon>
        <taxon>Eubacteriales</taxon>
        <taxon>Symbiobacteriaceae</taxon>
        <taxon>Caldinitratiruptor</taxon>
    </lineage>
</organism>
<accession>A0AA35CKB5</accession>
<comment type="subcellular location">
    <subcellularLocation>
        <location evidence="1">Membrane</location>
        <topology evidence="1">Multi-pass membrane protein</topology>
    </subcellularLocation>
</comment>
<sequence length="525" mass="54177">MGLLRELFRTRNPEPAPAEGAGLRRVLGWVDLSVLGIGAVIGTGIFVLTGVGAARYAGPGVTLSFLLAGLVAGLAALVYAELAAMVPVSGSAYTFAYAALGEIVAWVIGWNMILEYAVAGGAVAIGWGSYLVDLLRAAGVTLRPALTEPPPAGLVNLPAMLVSVAVTALVALGTRESARANRVMVGLKLAVVLLFLAVGIRFVDPANWRPLLPFGWAGVARGAAIIFFAYVGFDAVATAAEEVRSPERDVPRGILGALVVATSLYLAVSLVLTGMVPYPRLDTASPVAMALLAHGQRLAAGVVSAGAEVGLLSVLIAVTFAQSRIFFSMSRDGLLPPIFSRVHPRTGTPLAGTLLTGAVAVVIGGFLPISVVAELANIGTLSAFVAVGLGVWVLRRTRPEARRPFRTPGMPWTALGVVVSSLYLMSRLPVLTWTRFGVWLAIGLAVYFAYGRRHSLLARPARAPREPRAPAAPAEPVQGDGVPAWTPPVPPAAPGPAPEPARASWAPPADAAGPGGAPTGHPPGP</sequence>
<dbReference type="Gene3D" id="1.20.1740.10">
    <property type="entry name" value="Amino acid/polyamine transporter I"/>
    <property type="match status" value="1"/>
</dbReference>